<dbReference type="Proteomes" id="UP000263642">
    <property type="component" value="Unassembled WGS sequence"/>
</dbReference>
<dbReference type="Pfam" id="PF00174">
    <property type="entry name" value="Oxidored_molyb"/>
    <property type="match status" value="1"/>
</dbReference>
<evidence type="ECO:0000313" key="3">
    <source>
        <dbReference type="EMBL" id="HCO26022.1"/>
    </source>
</evidence>
<dbReference type="InterPro" id="IPR000572">
    <property type="entry name" value="OxRdtase_Mopterin-bd_dom"/>
</dbReference>
<dbReference type="PANTHER" id="PTHR43032">
    <property type="entry name" value="PROTEIN-METHIONINE-SULFOXIDE REDUCTASE"/>
    <property type="match status" value="1"/>
</dbReference>
<feature type="region of interest" description="Disordered" evidence="1">
    <location>
        <begin position="216"/>
        <end position="236"/>
    </location>
</feature>
<feature type="compositionally biased region" description="Basic and acidic residues" evidence="1">
    <location>
        <begin position="216"/>
        <end position="226"/>
    </location>
</feature>
<proteinExistence type="predicted"/>
<evidence type="ECO:0000259" key="2">
    <source>
        <dbReference type="Pfam" id="PF00174"/>
    </source>
</evidence>
<sequence length="236" mass="26923">MYNNPDSEKYQTGAPPLPPDSDAEIIISADTRRQERIPAGQSRTRKWPVLHATTVPAVNLDTWKLEIGGLVNTPLSFTWEEFQQLPRTRVFADFHCVTRWSRLGNLWEGVSAQEIMRRAGVHPDARYVVATGYDGDWTTNLPLKDFQSEDVLLCDLHDGQPLIPDHGGPVRLIVPLLYAWKSAKWLKRIDFLAEDAPGYWERCGYHHHGDPWVVDKDNPDGERFESPDQIPPGFDK</sequence>
<dbReference type="AlphaFoldDB" id="A0A3D3RD56"/>
<dbReference type="Gene3D" id="3.90.420.10">
    <property type="entry name" value="Oxidoreductase, molybdopterin-binding domain"/>
    <property type="match status" value="1"/>
</dbReference>
<evidence type="ECO:0000313" key="4">
    <source>
        <dbReference type="Proteomes" id="UP000263642"/>
    </source>
</evidence>
<dbReference type="SUPFAM" id="SSF56524">
    <property type="entry name" value="Oxidoreductase molybdopterin-binding domain"/>
    <property type="match status" value="1"/>
</dbReference>
<gene>
    <name evidence="3" type="ORF">DIT97_24455</name>
</gene>
<comment type="caution">
    <text evidence="3">The sequence shown here is derived from an EMBL/GenBank/DDBJ whole genome shotgun (WGS) entry which is preliminary data.</text>
</comment>
<accession>A0A3D3RD56</accession>
<protein>
    <submittedName>
        <fullName evidence="3">Oxidoreductase</fullName>
    </submittedName>
</protein>
<feature type="domain" description="Oxidoreductase molybdopterin-binding" evidence="2">
    <location>
        <begin position="54"/>
        <end position="200"/>
    </location>
</feature>
<organism evidence="3 4">
    <name type="scientific">Gimesia maris</name>
    <dbReference type="NCBI Taxonomy" id="122"/>
    <lineage>
        <taxon>Bacteria</taxon>
        <taxon>Pseudomonadati</taxon>
        <taxon>Planctomycetota</taxon>
        <taxon>Planctomycetia</taxon>
        <taxon>Planctomycetales</taxon>
        <taxon>Planctomycetaceae</taxon>
        <taxon>Gimesia</taxon>
    </lineage>
</organism>
<name>A0A3D3RD56_9PLAN</name>
<evidence type="ECO:0000256" key="1">
    <source>
        <dbReference type="SAM" id="MobiDB-lite"/>
    </source>
</evidence>
<reference evidence="3 4" key="1">
    <citation type="journal article" date="2018" name="Nat. Biotechnol.">
        <title>A standardized bacterial taxonomy based on genome phylogeny substantially revises the tree of life.</title>
        <authorList>
            <person name="Parks D.H."/>
            <person name="Chuvochina M."/>
            <person name="Waite D.W."/>
            <person name="Rinke C."/>
            <person name="Skarshewski A."/>
            <person name="Chaumeil P.A."/>
            <person name="Hugenholtz P."/>
        </authorList>
    </citation>
    <scope>NUCLEOTIDE SEQUENCE [LARGE SCALE GENOMIC DNA]</scope>
    <source>
        <strain evidence="3">UBA9375</strain>
    </source>
</reference>
<dbReference type="EMBL" id="DQAY01000147">
    <property type="protein sequence ID" value="HCO26022.1"/>
    <property type="molecule type" value="Genomic_DNA"/>
</dbReference>
<dbReference type="PANTHER" id="PTHR43032:SF4">
    <property type="entry name" value="OXIDOREDUCTASE MOLYBDOPTERIN-BINDING DOMAIN-CONTAINING PROTEIN"/>
    <property type="match status" value="1"/>
</dbReference>
<dbReference type="InterPro" id="IPR036374">
    <property type="entry name" value="OxRdtase_Mopterin-bd_sf"/>
</dbReference>
<feature type="region of interest" description="Disordered" evidence="1">
    <location>
        <begin position="1"/>
        <end position="22"/>
    </location>
</feature>